<dbReference type="AlphaFoldDB" id="A0ABD1DQQ7"/>
<organism evidence="2 3">
    <name type="scientific">Culex pipiens pipiens</name>
    <name type="common">Northern house mosquito</name>
    <dbReference type="NCBI Taxonomy" id="38569"/>
    <lineage>
        <taxon>Eukaryota</taxon>
        <taxon>Metazoa</taxon>
        <taxon>Ecdysozoa</taxon>
        <taxon>Arthropoda</taxon>
        <taxon>Hexapoda</taxon>
        <taxon>Insecta</taxon>
        <taxon>Pterygota</taxon>
        <taxon>Neoptera</taxon>
        <taxon>Endopterygota</taxon>
        <taxon>Diptera</taxon>
        <taxon>Nematocera</taxon>
        <taxon>Culicoidea</taxon>
        <taxon>Culicidae</taxon>
        <taxon>Culicinae</taxon>
        <taxon>Culicini</taxon>
        <taxon>Culex</taxon>
        <taxon>Culex</taxon>
    </lineage>
</organism>
<reference evidence="2 3" key="1">
    <citation type="submission" date="2024-05" db="EMBL/GenBank/DDBJ databases">
        <title>Culex pipiens pipiens assembly and annotation.</title>
        <authorList>
            <person name="Alout H."/>
            <person name="Durand T."/>
        </authorList>
    </citation>
    <scope>NUCLEOTIDE SEQUENCE [LARGE SCALE GENOMIC DNA]</scope>
    <source>
        <strain evidence="2">HA-2024</strain>
        <tissue evidence="2">Whole body</tissue>
    </source>
</reference>
<keyword evidence="1" id="KW-0812">Transmembrane</keyword>
<gene>
    <name evidence="2" type="ORF">pipiens_007196</name>
</gene>
<feature type="non-terminal residue" evidence="2">
    <location>
        <position position="220"/>
    </location>
</feature>
<keyword evidence="1" id="KW-0472">Membrane</keyword>
<dbReference type="EMBL" id="JBEHCU010005151">
    <property type="protein sequence ID" value="KAL1400724.1"/>
    <property type="molecule type" value="Genomic_DNA"/>
</dbReference>
<keyword evidence="3" id="KW-1185">Reference proteome</keyword>
<evidence type="ECO:0000313" key="3">
    <source>
        <dbReference type="Proteomes" id="UP001562425"/>
    </source>
</evidence>
<name>A0ABD1DQQ7_CULPP</name>
<comment type="caution">
    <text evidence="2">The sequence shown here is derived from an EMBL/GenBank/DDBJ whole genome shotgun (WGS) entry which is preliminary data.</text>
</comment>
<evidence type="ECO:0000313" key="2">
    <source>
        <dbReference type="EMBL" id="KAL1400724.1"/>
    </source>
</evidence>
<accession>A0ABD1DQQ7</accession>
<keyword evidence="1" id="KW-1133">Transmembrane helix</keyword>
<sequence>MDEEMEHQRAYQRRKRCWLVFGRAVLTLSVLGLITVGLYVLSNRVHSRDPAAPATTESSLEFNARERREVRRQVAEVSGGGGEVGGDEVEEKFERILYKNEADKKPRRRFAAAADAAEENGSKGYYQWVNQKAAARRSESEQQHSENQIVDSEDFYDAGGNNSTEIIYGGEQLDLFNETNGGWYEEKVRHKKNDIIYPASEHYVYVRRYKCSKKPHYHRK</sequence>
<dbReference type="Proteomes" id="UP001562425">
    <property type="component" value="Unassembled WGS sequence"/>
</dbReference>
<feature type="transmembrane region" description="Helical" evidence="1">
    <location>
        <begin position="20"/>
        <end position="41"/>
    </location>
</feature>
<protein>
    <submittedName>
        <fullName evidence="2">Uncharacterized protein</fullName>
    </submittedName>
</protein>
<proteinExistence type="predicted"/>
<evidence type="ECO:0000256" key="1">
    <source>
        <dbReference type="SAM" id="Phobius"/>
    </source>
</evidence>